<evidence type="ECO:0000256" key="4">
    <source>
        <dbReference type="RuleBase" id="RU003704"/>
    </source>
</evidence>
<dbReference type="AlphaFoldDB" id="A0A842HGF6"/>
<dbReference type="PANTHER" id="PTHR43085:SF57">
    <property type="entry name" value="CARBOHYDRATE KINASE PFKB DOMAIN-CONTAINING PROTEIN"/>
    <property type="match status" value="1"/>
</dbReference>
<evidence type="ECO:0000256" key="3">
    <source>
        <dbReference type="ARBA" id="ARBA00022777"/>
    </source>
</evidence>
<dbReference type="Gene3D" id="3.40.1190.20">
    <property type="match status" value="1"/>
</dbReference>
<comment type="similarity">
    <text evidence="1 4">Belongs to the carbohydrate kinase PfkB family.</text>
</comment>
<dbReference type="GO" id="GO:0008865">
    <property type="term" value="F:fructokinase activity"/>
    <property type="evidence" value="ECO:0007669"/>
    <property type="project" value="UniProtKB-ARBA"/>
</dbReference>
<keyword evidence="3 4" id="KW-0418">Kinase</keyword>
<dbReference type="Pfam" id="PF00294">
    <property type="entry name" value="PfkB"/>
    <property type="match status" value="1"/>
</dbReference>
<dbReference type="Proteomes" id="UP000546464">
    <property type="component" value="Unassembled WGS sequence"/>
</dbReference>
<comment type="caution">
    <text evidence="6">The sequence shown here is derived from an EMBL/GenBank/DDBJ whole genome shotgun (WGS) entry which is preliminary data.</text>
</comment>
<reference evidence="6 7" key="1">
    <citation type="submission" date="2020-07" db="EMBL/GenBank/DDBJ databases">
        <authorList>
            <person name="Feng X."/>
        </authorList>
    </citation>
    <scope>NUCLEOTIDE SEQUENCE [LARGE SCALE GENOMIC DNA]</scope>
    <source>
        <strain evidence="6 7">JCM31066</strain>
    </source>
</reference>
<dbReference type="PROSITE" id="PS00584">
    <property type="entry name" value="PFKB_KINASES_2"/>
    <property type="match status" value="1"/>
</dbReference>
<keyword evidence="2 4" id="KW-0808">Transferase</keyword>
<name>A0A842HGF6_9BACT</name>
<evidence type="ECO:0000313" key="6">
    <source>
        <dbReference type="EMBL" id="MBC2595108.1"/>
    </source>
</evidence>
<evidence type="ECO:0000313" key="7">
    <source>
        <dbReference type="Proteomes" id="UP000546464"/>
    </source>
</evidence>
<dbReference type="RefSeq" id="WP_185676071.1">
    <property type="nucleotide sequence ID" value="NZ_JACHVB010000035.1"/>
</dbReference>
<dbReference type="GO" id="GO:0006000">
    <property type="term" value="P:fructose metabolic process"/>
    <property type="evidence" value="ECO:0007669"/>
    <property type="project" value="UniProtKB-ARBA"/>
</dbReference>
<dbReference type="EMBL" id="JACHVB010000035">
    <property type="protein sequence ID" value="MBC2595108.1"/>
    <property type="molecule type" value="Genomic_DNA"/>
</dbReference>
<evidence type="ECO:0000256" key="1">
    <source>
        <dbReference type="ARBA" id="ARBA00010688"/>
    </source>
</evidence>
<evidence type="ECO:0000256" key="2">
    <source>
        <dbReference type="ARBA" id="ARBA00022679"/>
    </source>
</evidence>
<proteinExistence type="inferred from homology"/>
<dbReference type="InterPro" id="IPR029056">
    <property type="entry name" value="Ribokinase-like"/>
</dbReference>
<dbReference type="InterPro" id="IPR050306">
    <property type="entry name" value="PfkB_Carbo_kinase"/>
</dbReference>
<protein>
    <submittedName>
        <fullName evidence="6">Carbohydrate kinase</fullName>
    </submittedName>
</protein>
<keyword evidence="7" id="KW-1185">Reference proteome</keyword>
<dbReference type="InterPro" id="IPR002139">
    <property type="entry name" value="Ribo/fructo_kinase"/>
</dbReference>
<dbReference type="InterPro" id="IPR011611">
    <property type="entry name" value="PfkB_dom"/>
</dbReference>
<dbReference type="SUPFAM" id="SSF53613">
    <property type="entry name" value="Ribokinase-like"/>
    <property type="match status" value="1"/>
</dbReference>
<gene>
    <name evidence="6" type="ORF">H5P28_12645</name>
</gene>
<organism evidence="6 7">
    <name type="scientific">Ruficoccus amylovorans</name>
    <dbReference type="NCBI Taxonomy" id="1804625"/>
    <lineage>
        <taxon>Bacteria</taxon>
        <taxon>Pseudomonadati</taxon>
        <taxon>Verrucomicrobiota</taxon>
        <taxon>Opitutia</taxon>
        <taxon>Puniceicoccales</taxon>
        <taxon>Cerasicoccaceae</taxon>
        <taxon>Ruficoccus</taxon>
    </lineage>
</organism>
<dbReference type="CDD" id="cd01167">
    <property type="entry name" value="bac_FRK"/>
    <property type="match status" value="1"/>
</dbReference>
<dbReference type="PANTHER" id="PTHR43085">
    <property type="entry name" value="HEXOKINASE FAMILY MEMBER"/>
    <property type="match status" value="1"/>
</dbReference>
<evidence type="ECO:0000259" key="5">
    <source>
        <dbReference type="Pfam" id="PF00294"/>
    </source>
</evidence>
<sequence length="289" mass="30994">MEKIVCFGEVLWDCLPKGLFLGGAPFNAACHLRRLGCRPVMISAVGDDFLGEEALLRAQAQGLDTFAFTVKKGLRTGVAKVVLDDSGCASYVFPEPCAWDRIELGEAARNELTTANAILFGSLAARSERNAEQLDSILSETHALRIFDVNLRPPHDDLETVLELAQKADVLKVNETELAVLSGRPFDSGDLEGAIRAVVERTHVRKVCVTLGGEGAAYFDGRRLLRAEAPLVQVRDTVGAGDSFTAAFTAGLVRGDAPQETLERACRLGAYVASCDGATPEYDPAEVLG</sequence>
<accession>A0A842HGF6</accession>
<dbReference type="InterPro" id="IPR002173">
    <property type="entry name" value="Carboh/pur_kinase_PfkB_CS"/>
</dbReference>
<dbReference type="PRINTS" id="PR00990">
    <property type="entry name" value="RIBOKINASE"/>
</dbReference>
<feature type="domain" description="Carbohydrate kinase PfkB" evidence="5">
    <location>
        <begin position="20"/>
        <end position="279"/>
    </location>
</feature>